<dbReference type="Pfam" id="PF21681">
    <property type="entry name" value="Csa5_I-A"/>
    <property type="match status" value="1"/>
</dbReference>
<accession>A0AAQ4CRV5</accession>
<reference evidence="1 2" key="1">
    <citation type="journal article" date="2022" name="Microbiol. Resour. Announc.">
        <title>Complete Genome Sequence of the Hyperthermophilic and Acidophilic Archaeon Saccharolobus caldissimus Strain HS-3T.</title>
        <authorList>
            <person name="Sakai H.D."/>
            <person name="Kurosawa N."/>
        </authorList>
    </citation>
    <scope>NUCLEOTIDE SEQUENCE [LARGE SCALE GENOMIC DNA]</scope>
    <source>
        <strain evidence="1 2">JCM32116</strain>
    </source>
</reference>
<dbReference type="Gene3D" id="1.20.120.1610">
    <property type="match status" value="2"/>
</dbReference>
<evidence type="ECO:0000313" key="2">
    <source>
        <dbReference type="Proteomes" id="UP001319921"/>
    </source>
</evidence>
<dbReference type="AlphaFoldDB" id="A0AAQ4CRV5"/>
<dbReference type="InterPro" id="IPR048642">
    <property type="entry name" value="Csa5_I-A"/>
</dbReference>
<sequence>MEKEVSSEEVYKKYRSLVKVFRFYVVLRKFGYIDPLIYSIDPAYIKDVITQALREYVSYLSSATVRKVKVIYKKENKEAELPCLVVMKNSEIPQTFISAYPDVVHPVISSDEVCIAPIYWKKDGSAGVVHPRSSVIKDFLDKLDSNIQYVRILISLAVGG</sequence>
<dbReference type="Proteomes" id="UP001319921">
    <property type="component" value="Chromosome"/>
</dbReference>
<dbReference type="GeneID" id="68866283"/>
<dbReference type="RefSeq" id="WP_229572391.1">
    <property type="nucleotide sequence ID" value="NZ_AP025226.1"/>
</dbReference>
<dbReference type="EMBL" id="AP025226">
    <property type="protein sequence ID" value="BDB98536.1"/>
    <property type="molecule type" value="Genomic_DNA"/>
</dbReference>
<organism evidence="1 2">
    <name type="scientific">Saccharolobus caldissimus</name>
    <dbReference type="NCBI Taxonomy" id="1702097"/>
    <lineage>
        <taxon>Archaea</taxon>
        <taxon>Thermoproteota</taxon>
        <taxon>Thermoprotei</taxon>
        <taxon>Sulfolobales</taxon>
        <taxon>Sulfolobaceae</taxon>
        <taxon>Saccharolobus</taxon>
    </lineage>
</organism>
<gene>
    <name evidence="1" type="ORF">SACC_15530</name>
</gene>
<protein>
    <submittedName>
        <fullName evidence="1">Uncharacterized protein</fullName>
    </submittedName>
</protein>
<dbReference type="KEGG" id="scas:SACC_15530"/>
<evidence type="ECO:0000313" key="1">
    <source>
        <dbReference type="EMBL" id="BDB98536.1"/>
    </source>
</evidence>
<proteinExistence type="predicted"/>
<keyword evidence="2" id="KW-1185">Reference proteome</keyword>
<name>A0AAQ4CRV5_9CREN</name>